<dbReference type="NCBIfam" id="NF033537">
    <property type="entry name" value="lasso_biosyn_B2"/>
    <property type="match status" value="1"/>
</dbReference>
<dbReference type="RefSeq" id="WP_127062450.1">
    <property type="nucleotide sequence ID" value="NZ_RZHF01000015.1"/>
</dbReference>
<keyword evidence="1" id="KW-0812">Transmembrane</keyword>
<dbReference type="OrthoDB" id="3790432at2"/>
<dbReference type="AlphaFoldDB" id="A0A3S0Y3B3"/>
<proteinExistence type="predicted"/>
<dbReference type="Proteomes" id="UP000287023">
    <property type="component" value="Unassembled WGS sequence"/>
</dbReference>
<dbReference type="Pfam" id="PF13471">
    <property type="entry name" value="Transglut_core3"/>
    <property type="match status" value="1"/>
</dbReference>
<evidence type="ECO:0000313" key="4">
    <source>
        <dbReference type="Proteomes" id="UP000287023"/>
    </source>
</evidence>
<evidence type="ECO:0000256" key="1">
    <source>
        <dbReference type="SAM" id="Phobius"/>
    </source>
</evidence>
<reference evidence="3 4" key="1">
    <citation type="submission" date="2018-12" db="EMBL/GenBank/DDBJ databases">
        <title>three novel Halomonas strain isolated from plants.</title>
        <authorList>
            <person name="Sun C."/>
        </authorList>
    </citation>
    <scope>NUCLEOTIDE SEQUENCE [LARGE SCALE GENOMIC DNA]</scope>
    <source>
        <strain evidence="3 4">JCM 18142</strain>
    </source>
</reference>
<sequence length="156" mass="17879">MYSLKAPNGRARNFLHKPAFTQRWFIPVWLILGISRLLILTITFRRLAPYLGKPVGLCAYSHILTSDQEEQALRIARVIRLTARYCPWVANCFPQAITARLLLGFYRIPYSLYFGLCRDPDTKEFKAHAWVTAGRIPVSGGHSFQLFTIVGCYIKT</sequence>
<keyword evidence="4" id="KW-1185">Reference proteome</keyword>
<gene>
    <name evidence="3" type="ORF">ELY38_11760</name>
</gene>
<comment type="caution">
    <text evidence="3">The sequence shown here is derived from an EMBL/GenBank/DDBJ whole genome shotgun (WGS) entry which is preliminary data.</text>
</comment>
<feature type="domain" description="Microcin J25-processing protein McjB C-terminal" evidence="2">
    <location>
        <begin position="40"/>
        <end position="143"/>
    </location>
</feature>
<dbReference type="InterPro" id="IPR053521">
    <property type="entry name" value="McjB-like"/>
</dbReference>
<organism evidence="3 4">
    <name type="scientific">Vreelandella nanhaiensis</name>
    <dbReference type="NCBI Taxonomy" id="1258546"/>
    <lineage>
        <taxon>Bacteria</taxon>
        <taxon>Pseudomonadati</taxon>
        <taxon>Pseudomonadota</taxon>
        <taxon>Gammaproteobacteria</taxon>
        <taxon>Oceanospirillales</taxon>
        <taxon>Halomonadaceae</taxon>
        <taxon>Vreelandella</taxon>
    </lineage>
</organism>
<name>A0A3S0Y3B3_9GAMM</name>
<dbReference type="InterPro" id="IPR032708">
    <property type="entry name" value="McjB_C"/>
</dbReference>
<feature type="transmembrane region" description="Helical" evidence="1">
    <location>
        <begin position="24"/>
        <end position="44"/>
    </location>
</feature>
<evidence type="ECO:0000259" key="2">
    <source>
        <dbReference type="Pfam" id="PF13471"/>
    </source>
</evidence>
<evidence type="ECO:0000313" key="3">
    <source>
        <dbReference type="EMBL" id="RUR31324.1"/>
    </source>
</evidence>
<accession>A0A3S0Y3B3</accession>
<keyword evidence="1" id="KW-1133">Transmembrane helix</keyword>
<protein>
    <submittedName>
        <fullName evidence="3">Lasso peptide biosynthesis B2 protein</fullName>
    </submittedName>
</protein>
<keyword evidence="1" id="KW-0472">Membrane</keyword>
<dbReference type="EMBL" id="RZHF01000015">
    <property type="protein sequence ID" value="RUR31324.1"/>
    <property type="molecule type" value="Genomic_DNA"/>
</dbReference>